<feature type="chain" id="PRO_5020936712" evidence="5">
    <location>
        <begin position="20"/>
        <end position="378"/>
    </location>
</feature>
<feature type="domain" description="Thioredoxin" evidence="6">
    <location>
        <begin position="240"/>
        <end position="378"/>
    </location>
</feature>
<keyword evidence="8" id="KW-1185">Reference proteome</keyword>
<dbReference type="GO" id="GO:0016491">
    <property type="term" value="F:oxidoreductase activity"/>
    <property type="evidence" value="ECO:0007669"/>
    <property type="project" value="InterPro"/>
</dbReference>
<dbReference type="Pfam" id="PF00578">
    <property type="entry name" value="AhpC-TSA"/>
    <property type="match status" value="1"/>
</dbReference>
<dbReference type="Gene3D" id="3.40.30.10">
    <property type="entry name" value="Glutaredoxin"/>
    <property type="match status" value="1"/>
</dbReference>
<comment type="caution">
    <text evidence="7">The sequence shown here is derived from an EMBL/GenBank/DDBJ whole genome shotgun (WGS) entry which is preliminary data.</text>
</comment>
<dbReference type="InterPro" id="IPR000866">
    <property type="entry name" value="AhpC/TSA"/>
</dbReference>
<dbReference type="GO" id="GO:0030313">
    <property type="term" value="C:cell envelope"/>
    <property type="evidence" value="ECO:0007669"/>
    <property type="project" value="UniProtKB-SubCell"/>
</dbReference>
<dbReference type="GO" id="GO:0016209">
    <property type="term" value="F:antioxidant activity"/>
    <property type="evidence" value="ECO:0007669"/>
    <property type="project" value="InterPro"/>
</dbReference>
<evidence type="ECO:0000313" key="7">
    <source>
        <dbReference type="EMBL" id="TDQ73721.1"/>
    </source>
</evidence>
<dbReference type="InterPro" id="IPR025380">
    <property type="entry name" value="DUF4369"/>
</dbReference>
<dbReference type="InterPro" id="IPR036249">
    <property type="entry name" value="Thioredoxin-like_sf"/>
</dbReference>
<evidence type="ECO:0000256" key="5">
    <source>
        <dbReference type="SAM" id="SignalP"/>
    </source>
</evidence>
<dbReference type="GO" id="GO:0017004">
    <property type="term" value="P:cytochrome complex assembly"/>
    <property type="evidence" value="ECO:0007669"/>
    <property type="project" value="UniProtKB-KW"/>
</dbReference>
<keyword evidence="2" id="KW-0201">Cytochrome c-type biogenesis</keyword>
<gene>
    <name evidence="7" type="ORF">CLV99_4158</name>
</gene>
<dbReference type="PANTHER" id="PTHR42852">
    <property type="entry name" value="THIOL:DISULFIDE INTERCHANGE PROTEIN DSBE"/>
    <property type="match status" value="1"/>
</dbReference>
<reference evidence="7 8" key="1">
    <citation type="submission" date="2019-03" db="EMBL/GenBank/DDBJ databases">
        <title>Genomic Encyclopedia of Archaeal and Bacterial Type Strains, Phase II (KMG-II): from individual species to whole genera.</title>
        <authorList>
            <person name="Goeker M."/>
        </authorList>
    </citation>
    <scope>NUCLEOTIDE SEQUENCE [LARGE SCALE GENOMIC DNA]</scope>
    <source>
        <strain evidence="7 8">DSM 28353</strain>
    </source>
</reference>
<dbReference type="InterPro" id="IPR013766">
    <property type="entry name" value="Thioredoxin_domain"/>
</dbReference>
<dbReference type="Proteomes" id="UP000295292">
    <property type="component" value="Unassembled WGS sequence"/>
</dbReference>
<dbReference type="PROSITE" id="PS51352">
    <property type="entry name" value="THIOREDOXIN_2"/>
    <property type="match status" value="1"/>
</dbReference>
<organism evidence="7 8">
    <name type="scientific">Sphingobacterium yanglingense</name>
    <dbReference type="NCBI Taxonomy" id="1437280"/>
    <lineage>
        <taxon>Bacteria</taxon>
        <taxon>Pseudomonadati</taxon>
        <taxon>Bacteroidota</taxon>
        <taxon>Sphingobacteriia</taxon>
        <taxon>Sphingobacteriales</taxon>
        <taxon>Sphingobacteriaceae</taxon>
        <taxon>Sphingobacterium</taxon>
    </lineage>
</organism>
<accession>A0A4R6W867</accession>
<dbReference type="Pfam" id="PF14289">
    <property type="entry name" value="DUF4369"/>
    <property type="match status" value="1"/>
</dbReference>
<evidence type="ECO:0000256" key="3">
    <source>
        <dbReference type="ARBA" id="ARBA00023157"/>
    </source>
</evidence>
<dbReference type="EMBL" id="SNYV01000018">
    <property type="protein sequence ID" value="TDQ73721.1"/>
    <property type="molecule type" value="Genomic_DNA"/>
</dbReference>
<evidence type="ECO:0000313" key="8">
    <source>
        <dbReference type="Proteomes" id="UP000295292"/>
    </source>
</evidence>
<dbReference type="PROSITE" id="PS00194">
    <property type="entry name" value="THIOREDOXIN_1"/>
    <property type="match status" value="1"/>
</dbReference>
<evidence type="ECO:0000256" key="4">
    <source>
        <dbReference type="ARBA" id="ARBA00023284"/>
    </source>
</evidence>
<feature type="signal peptide" evidence="5">
    <location>
        <begin position="1"/>
        <end position="19"/>
    </location>
</feature>
<evidence type="ECO:0000256" key="1">
    <source>
        <dbReference type="ARBA" id="ARBA00004196"/>
    </source>
</evidence>
<keyword evidence="4" id="KW-0676">Redox-active center</keyword>
<dbReference type="InterPro" id="IPR017937">
    <property type="entry name" value="Thioredoxin_CS"/>
</dbReference>
<evidence type="ECO:0000259" key="6">
    <source>
        <dbReference type="PROSITE" id="PS51352"/>
    </source>
</evidence>
<proteinExistence type="predicted"/>
<dbReference type="RefSeq" id="WP_133586313.1">
    <property type="nucleotide sequence ID" value="NZ_SNYV01000018.1"/>
</dbReference>
<dbReference type="AlphaFoldDB" id="A0A4R6W867"/>
<sequence length="378" mass="42125">MLHKIALILFTVTSLSVQAQNGFLIKGKISGNHEGKIVRLIYPNPAGLKDPIQDSTFVKNGSFSFKGHSDKDLTQAKLVMSVVGQEIDPADYTRYYEIDQQHFILENSTFTVTGKNLQQAKIVGGTAQADFNTLSAQLKPLEDQMRPLSQKIIQYGRENNDEGREALYPKVRKIAQEKSKVTEAFINNHPDSYVSLKLLNEGGGADDAGLEAQFEALSDRVKNTDLGRETAARIKATKTVEVGNPAQDFIMNDTEGNPIQLSSFRGKYVFLDFWASWCGPCRSENPNVLRAYDKLKGDNFEIIAVSLDNKKEHWLKAIKEDNLPWIQVSDLKGTKNEAALKYGVTGIPQNFLISPDGTILGIGFRGEDILEKLMEHMK</sequence>
<dbReference type="PANTHER" id="PTHR42852:SF6">
    <property type="entry name" value="THIOL:DISULFIDE INTERCHANGE PROTEIN DSBE"/>
    <property type="match status" value="1"/>
</dbReference>
<protein>
    <submittedName>
        <fullName evidence="7">Peroxiredoxin</fullName>
    </submittedName>
</protein>
<keyword evidence="3" id="KW-1015">Disulfide bond</keyword>
<dbReference type="CDD" id="cd02966">
    <property type="entry name" value="TlpA_like_family"/>
    <property type="match status" value="1"/>
</dbReference>
<keyword evidence="5" id="KW-0732">Signal</keyword>
<dbReference type="SUPFAM" id="SSF52833">
    <property type="entry name" value="Thioredoxin-like"/>
    <property type="match status" value="1"/>
</dbReference>
<name>A0A4R6W867_9SPHI</name>
<evidence type="ECO:0000256" key="2">
    <source>
        <dbReference type="ARBA" id="ARBA00022748"/>
    </source>
</evidence>
<dbReference type="OrthoDB" id="750178at2"/>
<comment type="subcellular location">
    <subcellularLocation>
        <location evidence="1">Cell envelope</location>
    </subcellularLocation>
</comment>
<dbReference type="InterPro" id="IPR050553">
    <property type="entry name" value="Thioredoxin_ResA/DsbE_sf"/>
</dbReference>